<evidence type="ECO:0000313" key="2">
    <source>
        <dbReference type="Proteomes" id="UP001153321"/>
    </source>
</evidence>
<protein>
    <submittedName>
        <fullName evidence="1">Uncharacterized protein</fullName>
    </submittedName>
</protein>
<dbReference type="AlphaFoldDB" id="A0A9P0IIX8"/>
<accession>A0A9P0IIX8</accession>
<dbReference type="EMBL" id="LR824562">
    <property type="protein sequence ID" value="CAH1647541.1"/>
    <property type="molecule type" value="Genomic_DNA"/>
</dbReference>
<reference evidence="1" key="1">
    <citation type="submission" date="2022-02" db="EMBL/GenBank/DDBJ databases">
        <authorList>
            <person name="King R."/>
        </authorList>
    </citation>
    <scope>NUCLEOTIDE SEQUENCE</scope>
</reference>
<evidence type="ECO:0000313" key="1">
    <source>
        <dbReference type="EMBL" id="CAH1647541.1"/>
    </source>
</evidence>
<organism evidence="1 2">
    <name type="scientific">Spodoptera littoralis</name>
    <name type="common">Egyptian cotton leafworm</name>
    <dbReference type="NCBI Taxonomy" id="7109"/>
    <lineage>
        <taxon>Eukaryota</taxon>
        <taxon>Metazoa</taxon>
        <taxon>Ecdysozoa</taxon>
        <taxon>Arthropoda</taxon>
        <taxon>Hexapoda</taxon>
        <taxon>Insecta</taxon>
        <taxon>Pterygota</taxon>
        <taxon>Neoptera</taxon>
        <taxon>Endopterygota</taxon>
        <taxon>Lepidoptera</taxon>
        <taxon>Glossata</taxon>
        <taxon>Ditrysia</taxon>
        <taxon>Noctuoidea</taxon>
        <taxon>Noctuidae</taxon>
        <taxon>Amphipyrinae</taxon>
        <taxon>Spodoptera</taxon>
    </lineage>
</organism>
<sequence length="149" mass="16450">MSACSDEARTGGEGRVAFGASAARGRQSGLGLRYAALTYMKFSLCTSGKQLVLEETIIKQNIKTKRVPDQWLRPGVRAATSTGSAVPARPLRYQLVLQSTLRQRQPCCFRQHHLTRCLPTTEQTILNTTQYVPISRKSKLNVGTQAQRG</sequence>
<dbReference type="Proteomes" id="UP001153321">
    <property type="component" value="Chromosome Z"/>
</dbReference>
<proteinExistence type="predicted"/>
<keyword evidence="2" id="KW-1185">Reference proteome</keyword>
<gene>
    <name evidence="1" type="ORF">SPLIT_LOCUS12893</name>
</gene>
<name>A0A9P0IIX8_SPOLI</name>